<dbReference type="RefSeq" id="WP_264489939.1">
    <property type="nucleotide sequence ID" value="NZ_JAPDDT010000018.1"/>
</dbReference>
<organism evidence="1 2">
    <name type="scientific">Luteolibacter arcticus</name>
    <dbReference type="NCBI Taxonomy" id="1581411"/>
    <lineage>
        <taxon>Bacteria</taxon>
        <taxon>Pseudomonadati</taxon>
        <taxon>Verrucomicrobiota</taxon>
        <taxon>Verrucomicrobiia</taxon>
        <taxon>Verrucomicrobiales</taxon>
        <taxon>Verrucomicrobiaceae</taxon>
        <taxon>Luteolibacter</taxon>
    </lineage>
</organism>
<dbReference type="EMBL" id="JAPDDT010000018">
    <property type="protein sequence ID" value="MCW1925832.1"/>
    <property type="molecule type" value="Genomic_DNA"/>
</dbReference>
<evidence type="ECO:0000313" key="1">
    <source>
        <dbReference type="EMBL" id="MCW1925832.1"/>
    </source>
</evidence>
<protein>
    <recommendedName>
        <fullName evidence="3">YCII-related domain-containing protein</fullName>
    </recommendedName>
</protein>
<sequence>MEILIYCILDEGTLNHAQERFDGELEARGLTPKEGSPNIWVCGDCFSAADEALQSIGEAATACGVVVQRAFAVADDPAAKTEAGKFSS</sequence>
<reference evidence="1 2" key="1">
    <citation type="submission" date="2022-10" db="EMBL/GenBank/DDBJ databases">
        <title>Luteolibacter arcticus strain CCTCC AB 2014275, whole genome shotgun sequencing project.</title>
        <authorList>
            <person name="Zhao G."/>
            <person name="Shen L."/>
        </authorList>
    </citation>
    <scope>NUCLEOTIDE SEQUENCE [LARGE SCALE GENOMIC DNA]</scope>
    <source>
        <strain evidence="1 2">CCTCC AB 2014275</strain>
    </source>
</reference>
<proteinExistence type="predicted"/>
<keyword evidence="2" id="KW-1185">Reference proteome</keyword>
<gene>
    <name evidence="1" type="ORF">OKA05_24955</name>
</gene>
<name>A0ABT3GQP7_9BACT</name>
<evidence type="ECO:0000313" key="2">
    <source>
        <dbReference type="Proteomes" id="UP001320876"/>
    </source>
</evidence>
<dbReference type="Proteomes" id="UP001320876">
    <property type="component" value="Unassembled WGS sequence"/>
</dbReference>
<evidence type="ECO:0008006" key="3">
    <source>
        <dbReference type="Google" id="ProtNLM"/>
    </source>
</evidence>
<accession>A0ABT3GQP7</accession>
<comment type="caution">
    <text evidence="1">The sequence shown here is derived from an EMBL/GenBank/DDBJ whole genome shotgun (WGS) entry which is preliminary data.</text>
</comment>